<dbReference type="CDD" id="cd05016">
    <property type="entry name" value="SIS_PGI_2"/>
    <property type="match status" value="1"/>
</dbReference>
<feature type="active site" evidence="7">
    <location>
        <position position="354"/>
    </location>
</feature>
<dbReference type="SUPFAM" id="SSF53697">
    <property type="entry name" value="SIS domain"/>
    <property type="match status" value="1"/>
</dbReference>
<proteinExistence type="inferred from homology"/>
<dbReference type="InterPro" id="IPR035482">
    <property type="entry name" value="SIS_PGI_2"/>
</dbReference>
<comment type="pathway">
    <text evidence="7">Carbohydrate biosynthesis; gluconeogenesis.</text>
</comment>
<dbReference type="HAMAP" id="MF_00473">
    <property type="entry name" value="G6P_isomerase"/>
    <property type="match status" value="1"/>
</dbReference>
<keyword evidence="3 7" id="KW-0312">Gluconeogenesis</keyword>
<comment type="function">
    <text evidence="7">Catalyzes the reversible isomerization of glucose-6-phosphate to fructose-6-phosphate.</text>
</comment>
<feature type="active site" evidence="7">
    <location>
        <position position="458"/>
    </location>
</feature>
<dbReference type="CDD" id="cd05015">
    <property type="entry name" value="SIS_PGI_1"/>
    <property type="match status" value="1"/>
</dbReference>
<dbReference type="InterPro" id="IPR046348">
    <property type="entry name" value="SIS_dom_sf"/>
</dbReference>
<evidence type="ECO:0000313" key="10">
    <source>
        <dbReference type="EMBL" id="MBM6927897.1"/>
    </source>
</evidence>
<dbReference type="Gene3D" id="3.40.50.10490">
    <property type="entry name" value="Glucose-6-phosphate isomerase like protein, domain 1"/>
    <property type="match status" value="2"/>
</dbReference>
<sequence length="470" mass="52556">MTGSIAFLSETRSDCDLNACGLTLNIGRQRLTEEEFNALLLKAQKEGVLERQVKMLKGEVVNTSENRQALHTSLRSEDPASPHYEEVNETRERMYALAEAVRNGQWLGATGKKITDVINVGIGGSEMGPHAVYHALRDINPSIRLHFLSAVDGVLADRILGVLNPETTLTVISSKSFSTRETMLNAELVNEWYEKAGIRTQKERACHVFLVSAKESACQEMNLPEENRFPIWSWVGGRFSVWGAIGLPLVIALGPDVFKAFLRGAHEMDRHMIGAKPEENLPLTLALLSYWNSTKLSMVSHCLLPYDERLRLVVAWLQQLEMESLGKSVRPDGSIITTRTGQAVWGGFGNEAQHSFYQWLRDGSSRTSIDLVWCDEPGHTHAHHHLVLNANAQAQAEALVTRQSPSEEFFNAVTTIRIKKLTPETLGAFMALYEHKTTMLATLYGLNAFDQPAVEYGKRLCRELETKLSR</sequence>
<dbReference type="RefSeq" id="WP_205049482.1">
    <property type="nucleotide sequence ID" value="NZ_JACJKX010000001.1"/>
</dbReference>
<evidence type="ECO:0000256" key="1">
    <source>
        <dbReference type="ARBA" id="ARBA00004926"/>
    </source>
</evidence>
<dbReference type="InterPro" id="IPR001672">
    <property type="entry name" value="G6P_Isomerase"/>
</dbReference>
<dbReference type="GO" id="GO:0016853">
    <property type="term" value="F:isomerase activity"/>
    <property type="evidence" value="ECO:0007669"/>
    <property type="project" value="UniProtKB-KW"/>
</dbReference>
<comment type="pathway">
    <text evidence="1 7 8">Carbohydrate degradation; glycolysis; D-glyceraldehyde 3-phosphate and glycerone phosphate from D-glucose: step 2/4.</text>
</comment>
<dbReference type="PANTHER" id="PTHR11469">
    <property type="entry name" value="GLUCOSE-6-PHOSPHATE ISOMERASE"/>
    <property type="match status" value="1"/>
</dbReference>
<feature type="region of interest" description="Disordered" evidence="9">
    <location>
        <begin position="66"/>
        <end position="85"/>
    </location>
</feature>
<dbReference type="PROSITE" id="PS00174">
    <property type="entry name" value="P_GLUCOSE_ISOMERASE_2"/>
    <property type="match status" value="1"/>
</dbReference>
<keyword evidence="4 7" id="KW-0324">Glycolysis</keyword>
<dbReference type="PROSITE" id="PS51463">
    <property type="entry name" value="P_GLUCOSE_ISOMERASE_3"/>
    <property type="match status" value="1"/>
</dbReference>
<dbReference type="Pfam" id="PF00342">
    <property type="entry name" value="PGI"/>
    <property type="match status" value="1"/>
</dbReference>
<feature type="active site" description="Proton donor" evidence="7">
    <location>
        <position position="323"/>
    </location>
</feature>
<accession>A0ABS2GSQ5</accession>
<evidence type="ECO:0000256" key="6">
    <source>
        <dbReference type="ARBA" id="ARBA00029321"/>
    </source>
</evidence>
<dbReference type="PROSITE" id="PS00765">
    <property type="entry name" value="P_GLUCOSE_ISOMERASE_1"/>
    <property type="match status" value="1"/>
</dbReference>
<comment type="catalytic activity">
    <reaction evidence="6 7 8">
        <text>alpha-D-glucose 6-phosphate = beta-D-fructose 6-phosphate</text>
        <dbReference type="Rhea" id="RHEA:11816"/>
        <dbReference type="ChEBI" id="CHEBI:57634"/>
        <dbReference type="ChEBI" id="CHEBI:58225"/>
        <dbReference type="EC" id="5.3.1.9"/>
    </reaction>
</comment>
<evidence type="ECO:0000313" key="11">
    <source>
        <dbReference type="Proteomes" id="UP000777002"/>
    </source>
</evidence>
<dbReference type="PANTHER" id="PTHR11469:SF1">
    <property type="entry name" value="GLUCOSE-6-PHOSPHATE ISOMERASE"/>
    <property type="match status" value="1"/>
</dbReference>
<evidence type="ECO:0000256" key="4">
    <source>
        <dbReference type="ARBA" id="ARBA00023152"/>
    </source>
</evidence>
<reference evidence="10 11" key="1">
    <citation type="journal article" date="2021" name="Sci. Rep.">
        <title>The distribution of antibiotic resistance genes in chicken gut microbiota commensals.</title>
        <authorList>
            <person name="Juricova H."/>
            <person name="Matiasovicova J."/>
            <person name="Kubasova T."/>
            <person name="Cejkova D."/>
            <person name="Rychlik I."/>
        </authorList>
    </citation>
    <scope>NUCLEOTIDE SEQUENCE [LARGE SCALE GENOMIC DNA]</scope>
    <source>
        <strain evidence="10 11">An562</strain>
    </source>
</reference>
<dbReference type="Proteomes" id="UP000777002">
    <property type="component" value="Unassembled WGS sequence"/>
</dbReference>
<dbReference type="InterPro" id="IPR035476">
    <property type="entry name" value="SIS_PGI_1"/>
</dbReference>
<keyword evidence="5 7" id="KW-0413">Isomerase</keyword>
<dbReference type="EC" id="5.3.1.9" evidence="7"/>
<keyword evidence="7" id="KW-0963">Cytoplasm</keyword>
<protein>
    <recommendedName>
        <fullName evidence="7">Glucose-6-phosphate isomerase</fullName>
        <shortName evidence="7">GPI</shortName>
        <ecNumber evidence="7">5.3.1.9</ecNumber>
    </recommendedName>
    <alternativeName>
        <fullName evidence="7">Phosphoglucose isomerase</fullName>
        <shortName evidence="7">PGI</shortName>
    </alternativeName>
    <alternativeName>
        <fullName evidence="7">Phosphohexose isomerase</fullName>
        <shortName evidence="7">PHI</shortName>
    </alternativeName>
</protein>
<evidence type="ECO:0000256" key="7">
    <source>
        <dbReference type="HAMAP-Rule" id="MF_00473"/>
    </source>
</evidence>
<dbReference type="EMBL" id="JACJKX010000001">
    <property type="protein sequence ID" value="MBM6927897.1"/>
    <property type="molecule type" value="Genomic_DNA"/>
</dbReference>
<name>A0ABS2GSQ5_9BURK</name>
<keyword evidence="11" id="KW-1185">Reference proteome</keyword>
<comment type="subcellular location">
    <subcellularLocation>
        <location evidence="7">Cytoplasm</location>
    </subcellularLocation>
</comment>
<dbReference type="InterPro" id="IPR018189">
    <property type="entry name" value="Phosphoglucose_isomerase_CS"/>
</dbReference>
<dbReference type="PRINTS" id="PR00662">
    <property type="entry name" value="G6PISOMERASE"/>
</dbReference>
<organism evidence="10 11">
    <name type="scientific">Parasutterella secunda</name>
    <dbReference type="NCBI Taxonomy" id="626947"/>
    <lineage>
        <taxon>Bacteria</taxon>
        <taxon>Pseudomonadati</taxon>
        <taxon>Pseudomonadota</taxon>
        <taxon>Betaproteobacteria</taxon>
        <taxon>Burkholderiales</taxon>
        <taxon>Sutterellaceae</taxon>
        <taxon>Parasutterella</taxon>
    </lineage>
</organism>
<evidence type="ECO:0000256" key="9">
    <source>
        <dbReference type="SAM" id="MobiDB-lite"/>
    </source>
</evidence>
<evidence type="ECO:0000256" key="5">
    <source>
        <dbReference type="ARBA" id="ARBA00023235"/>
    </source>
</evidence>
<gene>
    <name evidence="7" type="primary">pgi</name>
    <name evidence="10" type="ORF">H5985_01185</name>
</gene>
<comment type="similarity">
    <text evidence="2 7 8">Belongs to the GPI family.</text>
</comment>
<evidence type="ECO:0000256" key="3">
    <source>
        <dbReference type="ARBA" id="ARBA00022432"/>
    </source>
</evidence>
<comment type="caution">
    <text evidence="10">The sequence shown here is derived from an EMBL/GenBank/DDBJ whole genome shotgun (WGS) entry which is preliminary data.</text>
</comment>
<evidence type="ECO:0000256" key="2">
    <source>
        <dbReference type="ARBA" id="ARBA00006604"/>
    </source>
</evidence>
<feature type="compositionally biased region" description="Basic and acidic residues" evidence="9">
    <location>
        <begin position="74"/>
        <end position="85"/>
    </location>
</feature>
<evidence type="ECO:0000256" key="8">
    <source>
        <dbReference type="RuleBase" id="RU000612"/>
    </source>
</evidence>